<dbReference type="RefSeq" id="WP_111845804.1">
    <property type="nucleotide sequence ID" value="NZ_UEGI01000026.1"/>
</dbReference>
<keyword evidence="3" id="KW-1185">Reference proteome</keyword>
<dbReference type="AlphaFoldDB" id="A0A5C6YZX7"/>
<evidence type="ECO:0000313" key="2">
    <source>
        <dbReference type="EMBL" id="TXD72775.1"/>
    </source>
</evidence>
<name>A0A5C6YZX7_9FLAO</name>
<feature type="compositionally biased region" description="Basic and acidic residues" evidence="1">
    <location>
        <begin position="1156"/>
        <end position="1171"/>
    </location>
</feature>
<reference evidence="2 3" key="1">
    <citation type="submission" date="2019-08" db="EMBL/GenBank/DDBJ databases">
        <title>Genome of Aequorivita antarctica SW49 (type strain).</title>
        <authorList>
            <person name="Bowman J.P."/>
        </authorList>
    </citation>
    <scope>NUCLEOTIDE SEQUENCE [LARGE SCALE GENOMIC DNA]</scope>
    <source>
        <strain evidence="2 3">SW49</strain>
    </source>
</reference>
<comment type="caution">
    <text evidence="2">The sequence shown here is derived from an EMBL/GenBank/DDBJ whole genome shotgun (WGS) entry which is preliminary data.</text>
</comment>
<evidence type="ECO:0000256" key="1">
    <source>
        <dbReference type="SAM" id="MobiDB-lite"/>
    </source>
</evidence>
<protein>
    <submittedName>
        <fullName evidence="2">Uncharacterized protein</fullName>
    </submittedName>
</protein>
<dbReference type="OrthoDB" id="580741at2"/>
<organism evidence="2 3">
    <name type="scientific">Aequorivita antarctica</name>
    <dbReference type="NCBI Taxonomy" id="153266"/>
    <lineage>
        <taxon>Bacteria</taxon>
        <taxon>Pseudomonadati</taxon>
        <taxon>Bacteroidota</taxon>
        <taxon>Flavobacteriia</taxon>
        <taxon>Flavobacteriales</taxon>
        <taxon>Flavobacteriaceae</taxon>
        <taxon>Aequorivita</taxon>
    </lineage>
</organism>
<feature type="region of interest" description="Disordered" evidence="1">
    <location>
        <begin position="1156"/>
        <end position="1180"/>
    </location>
</feature>
<accession>A0A5C6YZX7</accession>
<dbReference type="Proteomes" id="UP000321497">
    <property type="component" value="Unassembled WGS sequence"/>
</dbReference>
<evidence type="ECO:0000313" key="3">
    <source>
        <dbReference type="Proteomes" id="UP000321497"/>
    </source>
</evidence>
<sequence>MQIKSLYILSKESTFGFASESQPNDLLASLTIFHIATKQILQHEIDVFYNEWKSQKTIKGGAIWHLDSLDNYNAIWYNTKNQIEEDITLTAGSNSLNISKNTIVVQDGSKIILKSAKATSNSFSTYSSKAPLKISGDIVLHSNGHLQYEIQSSSGIIPYIRFFTENKDKNVIAMEAEVFVDMPPPLENPFVIFLPSLERGTVSILSGVTKTAIKTNFLTPLGSPLYLKMIGGSSGYSPVYDPKKKESYFTLQGTWGLVETEEETREPVRIICGISGIEFIQQPTDDHISFHSDRGAYGPYQLTDGEFLTATMPDAPYPVTTAWVSFPNMSANYYAQPEPSPLYGIDNEQGRFLKFLEIRTIALSSEGETPIFPLMPYHGVQQGELAQCERIEQVVLTPCRRDIILKNGLDLDALKGPESLSMQIPVSLSATGGMTGSIPVCPTGPFNGMTGMPGPTGPFISAVTPQGLLAKFDEDLESLETLTLAHSSDIEQTLVLTDVREEMRVALLTNQLFLVISSYEKFEQHEWFSVEFRLTQNSFEELAANDVPSCVLQPLRNIQNIRYFSKKYFKDALLAVLGRDPLEEYGDSIFKYGAAAILILGDWVFELAPYYWSDHDAVMVIKFSNLSLKELVADTGLWTLGSVFNDSVKNTQAQLQKIIKEAEEKVNTEPDFKHFSYTIVNDQSGPDGGTQLWNGSLFFNVTVPLNQLPPQLQGLAAGIKKDKFFAHHMGATVSSIDAIINDQIKTADSSLFGLIFYEDPGDLIYQGDPYAYKVLSLKVLFFNSQVTNFSSQIELLVGELFDELVTLPNGLHGNNIILNGSYQKHGSEESYLFIEESDNAFIVESQVLEVVEITKAQFITVLDSQSNGSSERVETKFMLWGSMQFKELEGFDMFSFGPESASEFIGQLAFSNLAIDMSFNKISTEDPQFIFNAGQMAFDISQSSARPKSLFNKFPLSISGLVQGSPTDDASNNDFDVRLVRSHEELQHFLYSGYTLGNIEASPENTSESPTDLGYMSMLTPLKQSKISSPWFGLVFDVNFGSPGGLAAKLNFKASLIAAWSPSKDNYQIFSGLKLPGSSGGNTEITIMGPLKLKMDRITLMPTQDEAYMMKFFNIALSFLGVKFPPGGRTNVLLFGDPAAQTNTMLGWYAAYKKDEEKKKESGDDKQEELSRLINQSKDS</sequence>
<gene>
    <name evidence="2" type="ORF">ESU54_11180</name>
</gene>
<proteinExistence type="predicted"/>
<dbReference type="EMBL" id="VORT01000007">
    <property type="protein sequence ID" value="TXD72775.1"/>
    <property type="molecule type" value="Genomic_DNA"/>
</dbReference>